<evidence type="ECO:0000313" key="3">
    <source>
        <dbReference type="Proteomes" id="UP001454036"/>
    </source>
</evidence>
<accession>A0AAV3Q457</accession>
<proteinExistence type="predicted"/>
<protein>
    <submittedName>
        <fullName evidence="2">Uncharacterized protein</fullName>
    </submittedName>
</protein>
<organism evidence="2 3">
    <name type="scientific">Lithospermum erythrorhizon</name>
    <name type="common">Purple gromwell</name>
    <name type="synonym">Lithospermum officinale var. erythrorhizon</name>
    <dbReference type="NCBI Taxonomy" id="34254"/>
    <lineage>
        <taxon>Eukaryota</taxon>
        <taxon>Viridiplantae</taxon>
        <taxon>Streptophyta</taxon>
        <taxon>Embryophyta</taxon>
        <taxon>Tracheophyta</taxon>
        <taxon>Spermatophyta</taxon>
        <taxon>Magnoliopsida</taxon>
        <taxon>eudicotyledons</taxon>
        <taxon>Gunneridae</taxon>
        <taxon>Pentapetalae</taxon>
        <taxon>asterids</taxon>
        <taxon>lamiids</taxon>
        <taxon>Boraginales</taxon>
        <taxon>Boraginaceae</taxon>
        <taxon>Boraginoideae</taxon>
        <taxon>Lithospermeae</taxon>
        <taxon>Lithospermum</taxon>
    </lineage>
</organism>
<gene>
    <name evidence="2" type="ORF">LIER_15367</name>
</gene>
<feature type="region of interest" description="Disordered" evidence="1">
    <location>
        <begin position="1"/>
        <end position="47"/>
    </location>
</feature>
<evidence type="ECO:0000256" key="1">
    <source>
        <dbReference type="SAM" id="MobiDB-lite"/>
    </source>
</evidence>
<dbReference type="AlphaFoldDB" id="A0AAV3Q457"/>
<dbReference type="Proteomes" id="UP001454036">
    <property type="component" value="Unassembled WGS sequence"/>
</dbReference>
<comment type="caution">
    <text evidence="2">The sequence shown here is derived from an EMBL/GenBank/DDBJ whole genome shotgun (WGS) entry which is preliminary data.</text>
</comment>
<reference evidence="2 3" key="1">
    <citation type="submission" date="2024-01" db="EMBL/GenBank/DDBJ databases">
        <title>The complete chloroplast genome sequence of Lithospermum erythrorhizon: insights into the phylogenetic relationship among Boraginaceae species and the maternal lineages of purple gromwells.</title>
        <authorList>
            <person name="Okada T."/>
            <person name="Watanabe K."/>
        </authorList>
    </citation>
    <scope>NUCLEOTIDE SEQUENCE [LARGE SCALE GENOMIC DNA]</scope>
</reference>
<keyword evidence="3" id="KW-1185">Reference proteome</keyword>
<evidence type="ECO:0000313" key="2">
    <source>
        <dbReference type="EMBL" id="GAA0158295.1"/>
    </source>
</evidence>
<sequence length="123" mass="13497">MSALPLAAGGNTEGSDRGNARVRAPPYEHNCPNWGDDQEDDDDRNRWSQFNLDHEPKLIFPSSMVEIHEDGICTTGGKGKVLARPCLLGVFLARLKTEVRIHKSCTVFKAASLALEFEAKVGC</sequence>
<dbReference type="EMBL" id="BAABME010003307">
    <property type="protein sequence ID" value="GAA0158295.1"/>
    <property type="molecule type" value="Genomic_DNA"/>
</dbReference>
<name>A0AAV3Q457_LITER</name>